<dbReference type="VEuPathDB" id="AmoebaDB:EHI5A_023040"/>
<proteinExistence type="predicted"/>
<organism evidence="1 2">
    <name type="scientific">Entamoeba histolytica</name>
    <dbReference type="NCBI Taxonomy" id="5759"/>
    <lineage>
        <taxon>Eukaryota</taxon>
        <taxon>Amoebozoa</taxon>
        <taxon>Evosea</taxon>
        <taxon>Archamoebae</taxon>
        <taxon>Mastigamoebida</taxon>
        <taxon>Entamoebidae</taxon>
        <taxon>Entamoeba</taxon>
    </lineage>
</organism>
<dbReference type="OMA" id="MNYHSYI"/>
<accession>A0A5K1UMM3</accession>
<name>A0A5K1UMM3_ENTHI</name>
<dbReference type="VEuPathDB" id="AmoebaDB:KM1_025710"/>
<comment type="caution">
    <text evidence="1">The sequence shown here is derived from an EMBL/GenBank/DDBJ whole genome shotgun (WGS) entry which is preliminary data.</text>
</comment>
<gene>
    <name evidence="1" type="ORF">CL6EHI_024400</name>
</gene>
<dbReference type="VEuPathDB" id="AmoebaDB:EHI_024400"/>
<sequence length="182" mass="21489">MNKHSYIDNRNYQSKVRAFCIALLNRHCDINLKKRSCRKLLTIPFLQIQRLYFSDDNVIDLQALIKRRVYSLEEKDIKNNINTQRAFHRKKKNGYRESINIINDLLSEFGYCIHSSQTPGRYNTVKMDIVKSITFNGTIYDKIAIERIGEEMCKEIEKKFGNERTFVLKQNDNTLSMLLKNG</sequence>
<protein>
    <submittedName>
        <fullName evidence="1">Uncharacterized protein</fullName>
    </submittedName>
</protein>
<dbReference type="EMBL" id="BDEQ01000001">
    <property type="protein sequence ID" value="GAT94673.1"/>
    <property type="molecule type" value="Genomic_DNA"/>
</dbReference>
<dbReference type="VEuPathDB" id="AmoebaDB:EHI8A_008040"/>
<reference evidence="1 2" key="1">
    <citation type="submission" date="2016-05" db="EMBL/GenBank/DDBJ databases">
        <title>First whole genome sequencing of Entamoeba histolytica HM1:IMSS-clone-6.</title>
        <authorList>
            <person name="Mukherjee Avik.K."/>
            <person name="Izumyama S."/>
            <person name="Nakada-Tsukui K."/>
            <person name="Nozaki T."/>
        </authorList>
    </citation>
    <scope>NUCLEOTIDE SEQUENCE [LARGE SCALE GENOMIC DNA]</scope>
    <source>
        <strain evidence="1 2">HM1:IMSS clone 6</strain>
    </source>
</reference>
<evidence type="ECO:0000313" key="2">
    <source>
        <dbReference type="Proteomes" id="UP000078387"/>
    </source>
</evidence>
<evidence type="ECO:0000313" key="1">
    <source>
        <dbReference type="EMBL" id="GAT94673.1"/>
    </source>
</evidence>
<dbReference type="VEuPathDB" id="AmoebaDB:EHI7A_011030"/>
<dbReference type="Proteomes" id="UP000078387">
    <property type="component" value="Unassembled WGS sequence"/>
</dbReference>
<dbReference type="AlphaFoldDB" id="A0A5K1UMM3"/>